<dbReference type="GO" id="GO:0005886">
    <property type="term" value="C:plasma membrane"/>
    <property type="evidence" value="ECO:0007669"/>
    <property type="project" value="UniProtKB-SubCell"/>
</dbReference>
<feature type="transmembrane region" description="Helical" evidence="9">
    <location>
        <begin position="133"/>
        <end position="150"/>
    </location>
</feature>
<feature type="transmembrane region" description="Helical" evidence="9">
    <location>
        <begin position="52"/>
        <end position="73"/>
    </location>
</feature>
<dbReference type="Gene3D" id="1.20.1560.10">
    <property type="entry name" value="ABC transporter type 1, transmembrane domain"/>
    <property type="match status" value="1"/>
</dbReference>
<evidence type="ECO:0000256" key="1">
    <source>
        <dbReference type="ARBA" id="ARBA00004651"/>
    </source>
</evidence>
<feature type="transmembrane region" description="Helical" evidence="9">
    <location>
        <begin position="238"/>
        <end position="258"/>
    </location>
</feature>
<dbReference type="RefSeq" id="WP_091833278.1">
    <property type="nucleotide sequence ID" value="NZ_FNZK01000016.1"/>
</dbReference>
<keyword evidence="2" id="KW-0813">Transport</keyword>
<comment type="subcellular location">
    <subcellularLocation>
        <location evidence="1">Cell membrane</location>
        <topology evidence="1">Multi-pass membrane protein</topology>
    </subcellularLocation>
</comment>
<protein>
    <submittedName>
        <fullName evidence="12">ATP-binding cassette, subfamily B</fullName>
    </submittedName>
</protein>
<gene>
    <name evidence="12" type="ORF">SAMN05660742_11629</name>
</gene>
<dbReference type="PROSITE" id="PS50929">
    <property type="entry name" value="ABC_TM1F"/>
    <property type="match status" value="1"/>
</dbReference>
<organism evidence="12 13">
    <name type="scientific">Propionispira arboris</name>
    <dbReference type="NCBI Taxonomy" id="84035"/>
    <lineage>
        <taxon>Bacteria</taxon>
        <taxon>Bacillati</taxon>
        <taxon>Bacillota</taxon>
        <taxon>Negativicutes</taxon>
        <taxon>Selenomonadales</taxon>
        <taxon>Selenomonadaceae</taxon>
        <taxon>Propionispira</taxon>
    </lineage>
</organism>
<evidence type="ECO:0000313" key="12">
    <source>
        <dbReference type="EMBL" id="SEJ75576.1"/>
    </source>
</evidence>
<evidence type="ECO:0000256" key="7">
    <source>
        <dbReference type="ARBA" id="ARBA00022989"/>
    </source>
</evidence>
<dbReference type="Pfam" id="PF00664">
    <property type="entry name" value="ABC_membrane"/>
    <property type="match status" value="1"/>
</dbReference>
<dbReference type="GO" id="GO:0005524">
    <property type="term" value="F:ATP binding"/>
    <property type="evidence" value="ECO:0007669"/>
    <property type="project" value="UniProtKB-KW"/>
</dbReference>
<name>A0A1H7BEG6_9FIRM</name>
<keyword evidence="7 9" id="KW-1133">Transmembrane helix</keyword>
<dbReference type="InterPro" id="IPR036640">
    <property type="entry name" value="ABC1_TM_sf"/>
</dbReference>
<feature type="transmembrane region" description="Helical" evidence="9">
    <location>
        <begin position="20"/>
        <end position="40"/>
    </location>
</feature>
<keyword evidence="6 12" id="KW-0067">ATP-binding</keyword>
<feature type="transmembrane region" description="Helical" evidence="9">
    <location>
        <begin position="156"/>
        <end position="174"/>
    </location>
</feature>
<keyword evidence="4 9" id="KW-0812">Transmembrane</keyword>
<evidence type="ECO:0000256" key="8">
    <source>
        <dbReference type="ARBA" id="ARBA00023136"/>
    </source>
</evidence>
<keyword evidence="8 9" id="KW-0472">Membrane</keyword>
<dbReference type="FunFam" id="3.40.50.300:FF:000221">
    <property type="entry name" value="Multidrug ABC transporter ATP-binding protein"/>
    <property type="match status" value="1"/>
</dbReference>
<dbReference type="PANTHER" id="PTHR43394:SF1">
    <property type="entry name" value="ATP-BINDING CASSETTE SUB-FAMILY B MEMBER 10, MITOCHONDRIAL"/>
    <property type="match status" value="1"/>
</dbReference>
<feature type="transmembrane region" description="Helical" evidence="9">
    <location>
        <begin position="278"/>
        <end position="297"/>
    </location>
</feature>
<dbReference type="GO" id="GO:0016887">
    <property type="term" value="F:ATP hydrolysis activity"/>
    <property type="evidence" value="ECO:0007669"/>
    <property type="project" value="InterPro"/>
</dbReference>
<keyword evidence="5" id="KW-0547">Nucleotide-binding</keyword>
<dbReference type="SUPFAM" id="SSF52540">
    <property type="entry name" value="P-loop containing nucleoside triphosphate hydrolases"/>
    <property type="match status" value="1"/>
</dbReference>
<proteinExistence type="predicted"/>
<feature type="domain" description="ABC transmembrane type-1" evidence="11">
    <location>
        <begin position="16"/>
        <end position="298"/>
    </location>
</feature>
<evidence type="ECO:0000256" key="2">
    <source>
        <dbReference type="ARBA" id="ARBA00022448"/>
    </source>
</evidence>
<dbReference type="InterPro" id="IPR027417">
    <property type="entry name" value="P-loop_NTPase"/>
</dbReference>
<evidence type="ECO:0000256" key="3">
    <source>
        <dbReference type="ARBA" id="ARBA00022475"/>
    </source>
</evidence>
<dbReference type="InterPro" id="IPR017871">
    <property type="entry name" value="ABC_transporter-like_CS"/>
</dbReference>
<dbReference type="EMBL" id="FNZK01000016">
    <property type="protein sequence ID" value="SEJ75576.1"/>
    <property type="molecule type" value="Genomic_DNA"/>
</dbReference>
<evidence type="ECO:0000256" key="6">
    <source>
        <dbReference type="ARBA" id="ARBA00022840"/>
    </source>
</evidence>
<sequence>MFKLAVFLASYKKECIIGPVFKLFEAILELLLPTMMVFIINNGVANHDASYVLKMGGIMLSMSILGFACSMVCQYYAARASQGVGTSLRNALYQHIASFSHAEIDKFGTASLINRITNDVNQLQLAVAMMIRLVVRAPFICIGAILMAMFLDFKLAMILVAAVPVFAFILYFIMTKSSVLYRLYQKNLDRLAIVLRENLSGVRVIRAFAKTRQEKERFCKSNNDLMVTAIHIGRISALLNPMTSFIMNAAIVIILWIGGMHINEGTLSKGEIIAFTNYITQILLALIVVSNLVVIFTKAAASANRVQDIFATNSSIVSNGQDPLSIQVSQPIIEFKDVSFKYNTTGDMALDHVSVQIESGQTIGIIGSTGSGKSTFINLIPRFYDVNQGEIFLGGINVKEYSLCALRNKIGIVPQQAVLFTGSIADNIRWGKQHASLDEIIEAAKIAQAHEFVEKLPDVYQTAVTRGGLNFSGGQKQRLTIARALVAKPQILILDDSSSALDFATDAALRAALRENGQDMTVFLVSQRASSIKHADKILVFEDGSLVGVGSHVDLMETCPTYQEICLSQLSSKEAVQ</sequence>
<dbReference type="Gene3D" id="3.40.50.300">
    <property type="entry name" value="P-loop containing nucleotide triphosphate hydrolases"/>
    <property type="match status" value="1"/>
</dbReference>
<evidence type="ECO:0000259" key="11">
    <source>
        <dbReference type="PROSITE" id="PS50929"/>
    </source>
</evidence>
<dbReference type="CDD" id="cd18548">
    <property type="entry name" value="ABC_6TM_Tm287_like"/>
    <property type="match status" value="1"/>
</dbReference>
<reference evidence="13" key="1">
    <citation type="submission" date="2016-10" db="EMBL/GenBank/DDBJ databases">
        <authorList>
            <person name="Varghese N."/>
            <person name="Submissions S."/>
        </authorList>
    </citation>
    <scope>NUCLEOTIDE SEQUENCE [LARGE SCALE GENOMIC DNA]</scope>
    <source>
        <strain evidence="13">DSM 2179</strain>
    </source>
</reference>
<dbReference type="Pfam" id="PF00005">
    <property type="entry name" value="ABC_tran"/>
    <property type="match status" value="1"/>
</dbReference>
<dbReference type="Proteomes" id="UP000199662">
    <property type="component" value="Unassembled WGS sequence"/>
</dbReference>
<keyword evidence="13" id="KW-1185">Reference proteome</keyword>
<dbReference type="InterPro" id="IPR039421">
    <property type="entry name" value="Type_1_exporter"/>
</dbReference>
<dbReference type="InterPro" id="IPR003593">
    <property type="entry name" value="AAA+_ATPase"/>
</dbReference>
<keyword evidence="3" id="KW-1003">Cell membrane</keyword>
<dbReference type="AlphaFoldDB" id="A0A1H7BEG6"/>
<evidence type="ECO:0000256" key="5">
    <source>
        <dbReference type="ARBA" id="ARBA00022741"/>
    </source>
</evidence>
<dbReference type="SMART" id="SM00382">
    <property type="entry name" value="AAA"/>
    <property type="match status" value="1"/>
</dbReference>
<feature type="domain" description="ABC transporter" evidence="10">
    <location>
        <begin position="333"/>
        <end position="568"/>
    </location>
</feature>
<dbReference type="PANTHER" id="PTHR43394">
    <property type="entry name" value="ATP-DEPENDENT PERMEASE MDL1, MITOCHONDRIAL"/>
    <property type="match status" value="1"/>
</dbReference>
<dbReference type="PROSITE" id="PS00211">
    <property type="entry name" value="ABC_TRANSPORTER_1"/>
    <property type="match status" value="1"/>
</dbReference>
<evidence type="ECO:0000313" key="13">
    <source>
        <dbReference type="Proteomes" id="UP000199662"/>
    </source>
</evidence>
<evidence type="ECO:0000256" key="4">
    <source>
        <dbReference type="ARBA" id="ARBA00022692"/>
    </source>
</evidence>
<accession>A0A1H7BEG6</accession>
<dbReference type="SUPFAM" id="SSF90123">
    <property type="entry name" value="ABC transporter transmembrane region"/>
    <property type="match status" value="1"/>
</dbReference>
<evidence type="ECO:0000259" key="10">
    <source>
        <dbReference type="PROSITE" id="PS50893"/>
    </source>
</evidence>
<dbReference type="PROSITE" id="PS50893">
    <property type="entry name" value="ABC_TRANSPORTER_2"/>
    <property type="match status" value="1"/>
</dbReference>
<dbReference type="GO" id="GO:0015421">
    <property type="term" value="F:ABC-type oligopeptide transporter activity"/>
    <property type="evidence" value="ECO:0007669"/>
    <property type="project" value="TreeGrafter"/>
</dbReference>
<dbReference type="InterPro" id="IPR003439">
    <property type="entry name" value="ABC_transporter-like_ATP-bd"/>
</dbReference>
<dbReference type="InterPro" id="IPR011527">
    <property type="entry name" value="ABC1_TM_dom"/>
</dbReference>
<dbReference type="STRING" id="84035.SAMN05660742_11629"/>
<evidence type="ECO:0000256" key="9">
    <source>
        <dbReference type="SAM" id="Phobius"/>
    </source>
</evidence>